<dbReference type="InterPro" id="IPR016032">
    <property type="entry name" value="Sig_transdc_resp-reg_C-effctor"/>
</dbReference>
<keyword evidence="2 5" id="KW-0238">DNA-binding</keyword>
<dbReference type="InterPro" id="IPR036388">
    <property type="entry name" value="WH-like_DNA-bd_sf"/>
</dbReference>
<dbReference type="GO" id="GO:0003677">
    <property type="term" value="F:DNA binding"/>
    <property type="evidence" value="ECO:0007669"/>
    <property type="project" value="UniProtKB-KW"/>
</dbReference>
<name>A0A0X8XA30_HALHR</name>
<organism evidence="5 6">
    <name type="scientific">Halorhodospira halochloris</name>
    <name type="common">Ectothiorhodospira halochloris</name>
    <dbReference type="NCBI Taxonomy" id="1052"/>
    <lineage>
        <taxon>Bacteria</taxon>
        <taxon>Pseudomonadati</taxon>
        <taxon>Pseudomonadota</taxon>
        <taxon>Gammaproteobacteria</taxon>
        <taxon>Chromatiales</taxon>
        <taxon>Ectothiorhodospiraceae</taxon>
        <taxon>Halorhodospira</taxon>
    </lineage>
</organism>
<feature type="domain" description="HTH luxR-type" evidence="4">
    <location>
        <begin position="183"/>
        <end position="248"/>
    </location>
</feature>
<dbReference type="Proteomes" id="UP000218890">
    <property type="component" value="Chromosome"/>
</dbReference>
<dbReference type="FunFam" id="1.10.10.10:FF:000153">
    <property type="entry name" value="LuxR family transcriptional regulator"/>
    <property type="match status" value="1"/>
</dbReference>
<evidence type="ECO:0000256" key="2">
    <source>
        <dbReference type="ARBA" id="ARBA00023125"/>
    </source>
</evidence>
<dbReference type="GO" id="GO:0006355">
    <property type="term" value="P:regulation of DNA-templated transcription"/>
    <property type="evidence" value="ECO:0007669"/>
    <property type="project" value="InterPro"/>
</dbReference>
<dbReference type="Pfam" id="PF00196">
    <property type="entry name" value="GerE"/>
    <property type="match status" value="1"/>
</dbReference>
<keyword evidence="6" id="KW-1185">Reference proteome</keyword>
<evidence type="ECO:0000256" key="1">
    <source>
        <dbReference type="ARBA" id="ARBA00023015"/>
    </source>
</evidence>
<dbReference type="Gene3D" id="1.10.10.10">
    <property type="entry name" value="Winged helix-like DNA-binding domain superfamily/Winged helix DNA-binding domain"/>
    <property type="match status" value="1"/>
</dbReference>
<dbReference type="SUPFAM" id="SSF46894">
    <property type="entry name" value="C-terminal effector domain of the bipartite response regulators"/>
    <property type="match status" value="1"/>
</dbReference>
<keyword evidence="1" id="KW-0805">Transcription regulation</keyword>
<dbReference type="CDD" id="cd06170">
    <property type="entry name" value="LuxR_C_like"/>
    <property type="match status" value="1"/>
</dbReference>
<evidence type="ECO:0000313" key="5">
    <source>
        <dbReference type="EMBL" id="BAU58267.1"/>
    </source>
</evidence>
<sequence length="252" mass="28151">MRVEAGGAVFALLDQERGSKHHGYVFGGVGESDVSQKPLVYLVGQEGLHNLLLAEHINSSLACNCNSITIEKLEAYVRKNAPALLLVDTCSTGFELESLYFVQGLSALAQQKVFSALINIPLGMNVEPYLRIDGLVGIFREDASPEQLIRGIDAMLSGEYWFPRVALHRYLDRTRKQYSRPFESQQVDLLTEKELAVLKALGEGASNEAIATKLYVSKHTVKTHIYNLYRKLGVSNRVEAAMWARQNVFKDY</sequence>
<gene>
    <name evidence="5" type="primary">csgD</name>
    <name evidence="5" type="ORF">HH1059_15600</name>
</gene>
<dbReference type="PRINTS" id="PR00038">
    <property type="entry name" value="HTHLUXR"/>
</dbReference>
<dbReference type="PROSITE" id="PS50043">
    <property type="entry name" value="HTH_LUXR_2"/>
    <property type="match status" value="1"/>
</dbReference>
<dbReference type="RefSeq" id="WP_162549444.1">
    <property type="nucleotide sequence ID" value="NZ_AP017372.2"/>
</dbReference>
<dbReference type="PROSITE" id="PS00622">
    <property type="entry name" value="HTH_LUXR_1"/>
    <property type="match status" value="1"/>
</dbReference>
<evidence type="ECO:0000256" key="3">
    <source>
        <dbReference type="ARBA" id="ARBA00023163"/>
    </source>
</evidence>
<evidence type="ECO:0000259" key="4">
    <source>
        <dbReference type="PROSITE" id="PS50043"/>
    </source>
</evidence>
<dbReference type="PANTHER" id="PTHR44688:SF16">
    <property type="entry name" value="DNA-BINDING TRANSCRIPTIONAL ACTIVATOR DEVR_DOSR"/>
    <property type="match status" value="1"/>
</dbReference>
<accession>A0A0X8XA30</accession>
<dbReference type="AlphaFoldDB" id="A0A0X8XA30"/>
<dbReference type="PANTHER" id="PTHR44688">
    <property type="entry name" value="DNA-BINDING TRANSCRIPTIONAL ACTIVATOR DEVR_DOSR"/>
    <property type="match status" value="1"/>
</dbReference>
<dbReference type="Gene3D" id="3.40.50.2300">
    <property type="match status" value="1"/>
</dbReference>
<protein>
    <submittedName>
        <fullName evidence="5">DNA-binding response regulator</fullName>
    </submittedName>
</protein>
<evidence type="ECO:0000313" key="6">
    <source>
        <dbReference type="Proteomes" id="UP000218890"/>
    </source>
</evidence>
<proteinExistence type="predicted"/>
<dbReference type="SMART" id="SM00421">
    <property type="entry name" value="HTH_LUXR"/>
    <property type="match status" value="1"/>
</dbReference>
<dbReference type="InterPro" id="IPR000792">
    <property type="entry name" value="Tscrpt_reg_LuxR_C"/>
</dbReference>
<keyword evidence="3" id="KW-0804">Transcription</keyword>
<dbReference type="EMBL" id="AP017372">
    <property type="protein sequence ID" value="BAU58267.1"/>
    <property type="molecule type" value="Genomic_DNA"/>
</dbReference>
<dbReference type="KEGG" id="hhk:HH1059_15600"/>
<reference evidence="5" key="1">
    <citation type="submission" date="2016-02" db="EMBL/GenBank/DDBJ databases">
        <title>Halorhodospira halochloris DSM-1059 complete genome, version 2.</title>
        <authorList>
            <person name="Tsukatani Y."/>
        </authorList>
    </citation>
    <scope>NUCLEOTIDE SEQUENCE</scope>
    <source>
        <strain evidence="5">DSM 1059</strain>
    </source>
</reference>